<evidence type="ECO:0000313" key="8">
    <source>
        <dbReference type="Proteomes" id="UP001610818"/>
    </source>
</evidence>
<dbReference type="InterPro" id="IPR015882">
    <property type="entry name" value="HEX_bac_N"/>
</dbReference>
<evidence type="ECO:0000256" key="1">
    <source>
        <dbReference type="ARBA" id="ARBA00006285"/>
    </source>
</evidence>
<feature type="domain" description="Beta-hexosaminidase bacterial type N-terminal" evidence="6">
    <location>
        <begin position="47"/>
        <end position="167"/>
    </location>
</feature>
<keyword evidence="4" id="KW-0732">Signal</keyword>
<dbReference type="SUPFAM" id="SSF55545">
    <property type="entry name" value="beta-N-acetylhexosaminidase-like domain"/>
    <property type="match status" value="1"/>
</dbReference>
<keyword evidence="2" id="KW-0378">Hydrolase</keyword>
<proteinExistence type="inferred from homology"/>
<feature type="signal peptide" evidence="4">
    <location>
        <begin position="1"/>
        <end position="36"/>
    </location>
</feature>
<dbReference type="Gene3D" id="3.20.20.80">
    <property type="entry name" value="Glycosidases"/>
    <property type="match status" value="1"/>
</dbReference>
<dbReference type="InterPro" id="IPR035992">
    <property type="entry name" value="Ricin_B-like_lectins"/>
</dbReference>
<dbReference type="InterPro" id="IPR025705">
    <property type="entry name" value="Beta_hexosaminidase_sua/sub"/>
</dbReference>
<feature type="chain" id="PRO_5046481117" evidence="4">
    <location>
        <begin position="37"/>
        <end position="631"/>
    </location>
</feature>
<dbReference type="SUPFAM" id="SSF51445">
    <property type="entry name" value="(Trans)glycosidases"/>
    <property type="match status" value="1"/>
</dbReference>
<sequence length="631" mass="68950">MRMMLAPRARPGRLRRLRGAAVALLLLAAPVPAAQAAGTPQPDAAPPRTVPELADWTPGNGSYAIGPGTRLVAHGRAAREVARTLADDLRAAGEGRVPVTGGSPRDGDIVIDVAPGRRTLGAEGYDLRAGKRLEITGATGTGAFYGTRTLLQLLAGDDRVPGGHTVDVPRYKERGVGVCACYIHVTTPWLENLVRDMAYNKQNQLLLELKVKSDKHPGANSWGYYTKSEIRRLVALGEKYHVTIIPEINSPGHMDPWLEKRTDLQLTDSDGKPQPSRLDITKDEAFAYYTSLIDEYAEVFPAKSWHMGADEYMLGSDFAKYPHVLAYAKKKYGEKATPQDAFVDFINRVHAYATGKGKQLRIWNDGLTGANTVPVAAGTSVEHWLDVKTKPSELIARGYPVQNAAYSLYLVRGGFHTDTEALYEKAWDPRQFEGETLASRDGITGAKISLWPDNGRGETENEVAASMALPLSHVAQVTWGSAHPDPTYAEFTERAESVGHAPGWRNLTKPPVADGTYTLRDTRGRAEPAAYEIKRTADGYVTLKSTKDGDCLETRSGRLTLNVPLEPGSSVTRESCDPASTLQRWQLARTADGYRLTNAITQMSVYVTDDGRLQQYPADQKAPAVWKLTTA</sequence>
<feature type="domain" description="Glycoside hydrolase family 20 catalytic" evidence="5">
    <location>
        <begin position="214"/>
        <end position="421"/>
    </location>
</feature>
<dbReference type="InterPro" id="IPR052764">
    <property type="entry name" value="GH20_Enzymes"/>
</dbReference>
<dbReference type="Gene3D" id="3.30.379.10">
    <property type="entry name" value="Chitobiase/beta-hexosaminidase domain 2-like"/>
    <property type="match status" value="1"/>
</dbReference>
<dbReference type="PROSITE" id="PS50231">
    <property type="entry name" value="RICIN_B_LECTIN"/>
    <property type="match status" value="1"/>
</dbReference>
<dbReference type="Gene3D" id="2.80.10.50">
    <property type="match status" value="1"/>
</dbReference>
<reference evidence="7 8" key="1">
    <citation type="submission" date="2024-10" db="EMBL/GenBank/DDBJ databases">
        <title>The Natural Products Discovery Center: Release of the First 8490 Sequenced Strains for Exploring Actinobacteria Biosynthetic Diversity.</title>
        <authorList>
            <person name="Kalkreuter E."/>
            <person name="Kautsar S.A."/>
            <person name="Yang D."/>
            <person name="Bader C.D."/>
            <person name="Teijaro C.N."/>
            <person name="Fluegel L."/>
            <person name="Davis C.M."/>
            <person name="Simpson J.R."/>
            <person name="Lauterbach L."/>
            <person name="Steele A.D."/>
            <person name="Gui C."/>
            <person name="Meng S."/>
            <person name="Li G."/>
            <person name="Viehrig K."/>
            <person name="Ye F."/>
            <person name="Su P."/>
            <person name="Kiefer A.F."/>
            <person name="Nichols A."/>
            <person name="Cepeda A.J."/>
            <person name="Yan W."/>
            <person name="Fan B."/>
            <person name="Jiang Y."/>
            <person name="Adhikari A."/>
            <person name="Zheng C.-J."/>
            <person name="Schuster L."/>
            <person name="Cowan T.M."/>
            <person name="Smanski M.J."/>
            <person name="Chevrette M.G."/>
            <person name="De Carvalho L.P.S."/>
            <person name="Shen B."/>
        </authorList>
    </citation>
    <scope>NUCLEOTIDE SEQUENCE [LARGE SCALE GENOMIC DNA]</scope>
    <source>
        <strain evidence="7 8">NPDC017990</strain>
    </source>
</reference>
<dbReference type="PANTHER" id="PTHR43678:SF1">
    <property type="entry name" value="BETA-N-ACETYLHEXOSAMINIDASE"/>
    <property type="match status" value="1"/>
</dbReference>
<evidence type="ECO:0000256" key="4">
    <source>
        <dbReference type="SAM" id="SignalP"/>
    </source>
</evidence>
<accession>A0ABW7QFE2</accession>
<evidence type="ECO:0000313" key="7">
    <source>
        <dbReference type="EMBL" id="MFH8543673.1"/>
    </source>
</evidence>
<protein>
    <submittedName>
        <fullName evidence="7">Family 20 glycosylhydrolase</fullName>
    </submittedName>
</protein>
<dbReference type="InterPro" id="IPR015883">
    <property type="entry name" value="Glyco_hydro_20_cat"/>
</dbReference>
<dbReference type="EMBL" id="JBIRGQ010000001">
    <property type="protein sequence ID" value="MFH8543673.1"/>
    <property type="molecule type" value="Genomic_DNA"/>
</dbReference>
<organism evidence="7 8">
    <name type="scientific">Streptomyces longisporoflavus</name>
    <dbReference type="NCBI Taxonomy" id="28044"/>
    <lineage>
        <taxon>Bacteria</taxon>
        <taxon>Bacillati</taxon>
        <taxon>Actinomycetota</taxon>
        <taxon>Actinomycetes</taxon>
        <taxon>Kitasatosporales</taxon>
        <taxon>Streptomycetaceae</taxon>
        <taxon>Streptomyces</taxon>
    </lineage>
</organism>
<dbReference type="SUPFAM" id="SSF50370">
    <property type="entry name" value="Ricin B-like lectins"/>
    <property type="match status" value="1"/>
</dbReference>
<evidence type="ECO:0000256" key="2">
    <source>
        <dbReference type="ARBA" id="ARBA00022801"/>
    </source>
</evidence>
<comment type="similarity">
    <text evidence="1">Belongs to the glycosyl hydrolase 20 family.</text>
</comment>
<evidence type="ECO:0000259" key="5">
    <source>
        <dbReference type="Pfam" id="PF00728"/>
    </source>
</evidence>
<dbReference type="Pfam" id="PF00728">
    <property type="entry name" value="Glyco_hydro_20"/>
    <property type="match status" value="1"/>
</dbReference>
<gene>
    <name evidence="7" type="ORF">ACH4F9_01530</name>
</gene>
<dbReference type="RefSeq" id="WP_397709094.1">
    <property type="nucleotide sequence ID" value="NZ_JBIRGN010000001.1"/>
</dbReference>
<evidence type="ECO:0000256" key="3">
    <source>
        <dbReference type="ARBA" id="ARBA00023295"/>
    </source>
</evidence>
<dbReference type="InterPro" id="IPR017853">
    <property type="entry name" value="GH"/>
</dbReference>
<keyword evidence="8" id="KW-1185">Reference proteome</keyword>
<dbReference type="InterPro" id="IPR029018">
    <property type="entry name" value="Hex-like_dom2"/>
</dbReference>
<dbReference type="PANTHER" id="PTHR43678">
    <property type="entry name" value="PUTATIVE (AFU_ORTHOLOGUE AFUA_2G00640)-RELATED"/>
    <property type="match status" value="1"/>
</dbReference>
<dbReference type="Pfam" id="PF02838">
    <property type="entry name" value="Glyco_hydro_20b"/>
    <property type="match status" value="1"/>
</dbReference>
<dbReference type="Proteomes" id="UP001610818">
    <property type="component" value="Unassembled WGS sequence"/>
</dbReference>
<comment type="caution">
    <text evidence="7">The sequence shown here is derived from an EMBL/GenBank/DDBJ whole genome shotgun (WGS) entry which is preliminary data.</text>
</comment>
<keyword evidence="3" id="KW-0326">Glycosidase</keyword>
<dbReference type="CDD" id="cd23386">
    <property type="entry name" value="beta-trefoil_Ricin_LNBase"/>
    <property type="match status" value="1"/>
</dbReference>
<name>A0ABW7QFE2_9ACTN</name>
<dbReference type="PRINTS" id="PR00738">
    <property type="entry name" value="GLHYDRLASE20"/>
</dbReference>
<evidence type="ECO:0000259" key="6">
    <source>
        <dbReference type="Pfam" id="PF02838"/>
    </source>
</evidence>